<dbReference type="PANTHER" id="PTHR10562">
    <property type="entry name" value="SMALL UBIQUITIN-RELATED MODIFIER"/>
    <property type="match status" value="1"/>
</dbReference>
<organism evidence="2 3">
    <name type="scientific">Quercus suber</name>
    <name type="common">Cork oak</name>
    <dbReference type="NCBI Taxonomy" id="58331"/>
    <lineage>
        <taxon>Eukaryota</taxon>
        <taxon>Viridiplantae</taxon>
        <taxon>Streptophyta</taxon>
        <taxon>Embryophyta</taxon>
        <taxon>Tracheophyta</taxon>
        <taxon>Spermatophyta</taxon>
        <taxon>Magnoliopsida</taxon>
        <taxon>eudicotyledons</taxon>
        <taxon>Gunneridae</taxon>
        <taxon>Pentapetalae</taxon>
        <taxon>rosids</taxon>
        <taxon>fabids</taxon>
        <taxon>Fagales</taxon>
        <taxon>Fagaceae</taxon>
        <taxon>Quercus</taxon>
    </lineage>
</organism>
<feature type="domain" description="Rad60/SUMO-like" evidence="1">
    <location>
        <begin position="14"/>
        <end position="63"/>
    </location>
</feature>
<reference evidence="2 3" key="1">
    <citation type="journal article" date="2018" name="Sci. Data">
        <title>The draft genome sequence of cork oak.</title>
        <authorList>
            <person name="Ramos A.M."/>
            <person name="Usie A."/>
            <person name="Barbosa P."/>
            <person name="Barros P.M."/>
            <person name="Capote T."/>
            <person name="Chaves I."/>
            <person name="Simoes F."/>
            <person name="Abreu I."/>
            <person name="Carrasquinho I."/>
            <person name="Faro C."/>
            <person name="Guimaraes J.B."/>
            <person name="Mendonca D."/>
            <person name="Nobrega F."/>
            <person name="Rodrigues L."/>
            <person name="Saibo N.J.M."/>
            <person name="Varela M.C."/>
            <person name="Egas C."/>
            <person name="Matos J."/>
            <person name="Miguel C.M."/>
            <person name="Oliveira M.M."/>
            <person name="Ricardo C.P."/>
            <person name="Goncalves S."/>
        </authorList>
    </citation>
    <scope>NUCLEOTIDE SEQUENCE [LARGE SCALE GENOMIC DNA]</scope>
    <source>
        <strain evidence="3">cv. HL8</strain>
    </source>
</reference>
<evidence type="ECO:0000259" key="1">
    <source>
        <dbReference type="Pfam" id="PF11976"/>
    </source>
</evidence>
<accession>A0AAW0IJM5</accession>
<protein>
    <submittedName>
        <fullName evidence="2">Small ubiquitin-related modifier 2</fullName>
    </submittedName>
</protein>
<evidence type="ECO:0000313" key="3">
    <source>
        <dbReference type="Proteomes" id="UP000237347"/>
    </source>
</evidence>
<dbReference type="AlphaFoldDB" id="A0AAW0IJM5"/>
<dbReference type="Gene3D" id="3.10.20.90">
    <property type="entry name" value="Phosphatidylinositol 3-kinase Catalytic Subunit, Chain A, domain 1"/>
    <property type="match status" value="1"/>
</dbReference>
<dbReference type="EMBL" id="PKMF04001113">
    <property type="protein sequence ID" value="KAK7814318.1"/>
    <property type="molecule type" value="Genomic_DNA"/>
</dbReference>
<comment type="caution">
    <text evidence="2">The sequence shown here is derived from an EMBL/GenBank/DDBJ whole genome shotgun (WGS) entry which is preliminary data.</text>
</comment>
<sequence>MENDVLSISRSYRDGNEVFFGIKRSTHLRKLMTACCERQSVEFNSIAFLFDGRRLWGEQTPDEIVNVEGSIYKSSENHDPSIHENSCVYLILLNWTIN</sequence>
<dbReference type="SUPFAM" id="SSF54236">
    <property type="entry name" value="Ubiquitin-like"/>
    <property type="match status" value="1"/>
</dbReference>
<name>A0AAW0IJM5_QUESU</name>
<dbReference type="InterPro" id="IPR029071">
    <property type="entry name" value="Ubiquitin-like_domsf"/>
</dbReference>
<keyword evidence="3" id="KW-1185">Reference proteome</keyword>
<gene>
    <name evidence="2" type="primary">SUMO2_1</name>
    <name evidence="2" type="ORF">CFP56_003320</name>
</gene>
<evidence type="ECO:0000313" key="2">
    <source>
        <dbReference type="EMBL" id="KAK7814318.1"/>
    </source>
</evidence>
<dbReference type="Pfam" id="PF11976">
    <property type="entry name" value="Rad60-SLD"/>
    <property type="match status" value="1"/>
</dbReference>
<dbReference type="Proteomes" id="UP000237347">
    <property type="component" value="Unassembled WGS sequence"/>
</dbReference>
<dbReference type="InterPro" id="IPR022617">
    <property type="entry name" value="Rad60/SUMO-like_dom"/>
</dbReference>
<proteinExistence type="predicted"/>